<proteinExistence type="inferred from homology"/>
<dbReference type="GO" id="GO:0008171">
    <property type="term" value="F:O-methyltransferase activity"/>
    <property type="evidence" value="ECO:0007669"/>
    <property type="project" value="InterPro"/>
</dbReference>
<comment type="similarity">
    <text evidence="4">Belongs to the class I-like SAM-binding methyltransferase superfamily. Cation-dependent O-methyltransferase family.</text>
</comment>
<organism evidence="6 7">
    <name type="scientific">Phascolomyces articulosus</name>
    <dbReference type="NCBI Taxonomy" id="60185"/>
    <lineage>
        <taxon>Eukaryota</taxon>
        <taxon>Fungi</taxon>
        <taxon>Fungi incertae sedis</taxon>
        <taxon>Mucoromycota</taxon>
        <taxon>Mucoromycotina</taxon>
        <taxon>Mucoromycetes</taxon>
        <taxon>Mucorales</taxon>
        <taxon>Lichtheimiaceae</taxon>
        <taxon>Phascolomyces</taxon>
    </lineage>
</organism>
<dbReference type="Gene3D" id="3.40.50.150">
    <property type="entry name" value="Vaccinia Virus protein VP39"/>
    <property type="match status" value="1"/>
</dbReference>
<dbReference type="PANTHER" id="PTHR10509:SF14">
    <property type="entry name" value="CAFFEOYL-COA O-METHYLTRANSFERASE 3-RELATED"/>
    <property type="match status" value="1"/>
</dbReference>
<evidence type="ECO:0000256" key="5">
    <source>
        <dbReference type="SAM" id="MobiDB-lite"/>
    </source>
</evidence>
<keyword evidence="2" id="KW-0808">Transferase</keyword>
<feature type="region of interest" description="Disordered" evidence="5">
    <location>
        <begin position="1"/>
        <end position="21"/>
    </location>
</feature>
<dbReference type="CDD" id="cd02440">
    <property type="entry name" value="AdoMet_MTases"/>
    <property type="match status" value="1"/>
</dbReference>
<dbReference type="PANTHER" id="PTHR10509">
    <property type="entry name" value="O-METHYLTRANSFERASE-RELATED"/>
    <property type="match status" value="1"/>
</dbReference>
<dbReference type="Pfam" id="PF01596">
    <property type="entry name" value="Methyltransf_3"/>
    <property type="match status" value="1"/>
</dbReference>
<comment type="caution">
    <text evidence="6">The sequence shown here is derived from an EMBL/GenBank/DDBJ whole genome shotgun (WGS) entry which is preliminary data.</text>
</comment>
<dbReference type="InterPro" id="IPR050362">
    <property type="entry name" value="Cation-dep_OMT"/>
</dbReference>
<dbReference type="InterPro" id="IPR029063">
    <property type="entry name" value="SAM-dependent_MTases_sf"/>
</dbReference>
<name>A0AAD5K988_9FUNG</name>
<evidence type="ECO:0000313" key="7">
    <source>
        <dbReference type="Proteomes" id="UP001209540"/>
    </source>
</evidence>
<reference evidence="6" key="1">
    <citation type="journal article" date="2022" name="IScience">
        <title>Evolution of zygomycete secretomes and the origins of terrestrial fungal ecologies.</title>
        <authorList>
            <person name="Chang Y."/>
            <person name="Wang Y."/>
            <person name="Mondo S."/>
            <person name="Ahrendt S."/>
            <person name="Andreopoulos W."/>
            <person name="Barry K."/>
            <person name="Beard J."/>
            <person name="Benny G.L."/>
            <person name="Blankenship S."/>
            <person name="Bonito G."/>
            <person name="Cuomo C."/>
            <person name="Desiro A."/>
            <person name="Gervers K.A."/>
            <person name="Hundley H."/>
            <person name="Kuo A."/>
            <person name="LaButti K."/>
            <person name="Lang B.F."/>
            <person name="Lipzen A."/>
            <person name="O'Donnell K."/>
            <person name="Pangilinan J."/>
            <person name="Reynolds N."/>
            <person name="Sandor L."/>
            <person name="Smith M.E."/>
            <person name="Tsang A."/>
            <person name="Grigoriev I.V."/>
            <person name="Stajich J.E."/>
            <person name="Spatafora J.W."/>
        </authorList>
    </citation>
    <scope>NUCLEOTIDE SEQUENCE</scope>
    <source>
        <strain evidence="6">RSA 2281</strain>
    </source>
</reference>
<accession>A0AAD5K988</accession>
<dbReference type="Proteomes" id="UP001209540">
    <property type="component" value="Unassembled WGS sequence"/>
</dbReference>
<dbReference type="GO" id="GO:0032259">
    <property type="term" value="P:methylation"/>
    <property type="evidence" value="ECO:0007669"/>
    <property type="project" value="UniProtKB-KW"/>
</dbReference>
<protein>
    <submittedName>
        <fullName evidence="6">S-adenosyl-L-methionine-dependent methyltransferase</fullName>
    </submittedName>
</protein>
<evidence type="ECO:0000256" key="3">
    <source>
        <dbReference type="ARBA" id="ARBA00022691"/>
    </source>
</evidence>
<reference evidence="6" key="2">
    <citation type="submission" date="2023-02" db="EMBL/GenBank/DDBJ databases">
        <authorList>
            <consortium name="DOE Joint Genome Institute"/>
            <person name="Mondo S.J."/>
            <person name="Chang Y."/>
            <person name="Wang Y."/>
            <person name="Ahrendt S."/>
            <person name="Andreopoulos W."/>
            <person name="Barry K."/>
            <person name="Beard J."/>
            <person name="Benny G.L."/>
            <person name="Blankenship S."/>
            <person name="Bonito G."/>
            <person name="Cuomo C."/>
            <person name="Desiro A."/>
            <person name="Gervers K.A."/>
            <person name="Hundley H."/>
            <person name="Kuo A."/>
            <person name="LaButti K."/>
            <person name="Lang B.F."/>
            <person name="Lipzen A."/>
            <person name="O'Donnell K."/>
            <person name="Pangilinan J."/>
            <person name="Reynolds N."/>
            <person name="Sandor L."/>
            <person name="Smith M.W."/>
            <person name="Tsang A."/>
            <person name="Grigoriev I.V."/>
            <person name="Stajich J.E."/>
            <person name="Spatafora J.W."/>
        </authorList>
    </citation>
    <scope>NUCLEOTIDE SEQUENCE</scope>
    <source>
        <strain evidence="6">RSA 2281</strain>
    </source>
</reference>
<dbReference type="InterPro" id="IPR002935">
    <property type="entry name" value="SAM_O-MeTrfase"/>
</dbReference>
<dbReference type="GO" id="GO:0008757">
    <property type="term" value="F:S-adenosylmethionine-dependent methyltransferase activity"/>
    <property type="evidence" value="ECO:0007669"/>
    <property type="project" value="TreeGrafter"/>
</dbReference>
<keyword evidence="3" id="KW-0949">S-adenosyl-L-methionine</keyword>
<feature type="compositionally biased region" description="Basic and acidic residues" evidence="5">
    <location>
        <begin position="1"/>
        <end position="15"/>
    </location>
</feature>
<keyword evidence="7" id="KW-1185">Reference proteome</keyword>
<keyword evidence="1 6" id="KW-0489">Methyltransferase</keyword>
<dbReference type="AlphaFoldDB" id="A0AAD5K988"/>
<sequence>MNVDNRLRTQEEKYSSDYSTPYPPEVADALNDLSQETVRDFERPIMMVPDTQRKLYYQLVKLLRPNYILEIGTFTGATAIAMACAFPSSSKVVSLDIDPKCMQVARKYINRLQYGDRVELRVGPALVSLKALKQEHSQRQYDLIFIVLYRGYVHREAGYEEKITIKKDIMKKWTKAVCEFNEYVLQNPSLQVVMLPVFNGVSFISKSP</sequence>
<dbReference type="EMBL" id="JAIXMP010000003">
    <property type="protein sequence ID" value="KAI9275450.1"/>
    <property type="molecule type" value="Genomic_DNA"/>
</dbReference>
<dbReference type="PROSITE" id="PS51682">
    <property type="entry name" value="SAM_OMT_I"/>
    <property type="match status" value="1"/>
</dbReference>
<evidence type="ECO:0000256" key="4">
    <source>
        <dbReference type="ARBA" id="ARBA00023453"/>
    </source>
</evidence>
<evidence type="ECO:0000256" key="1">
    <source>
        <dbReference type="ARBA" id="ARBA00022603"/>
    </source>
</evidence>
<evidence type="ECO:0000313" key="6">
    <source>
        <dbReference type="EMBL" id="KAI9275450.1"/>
    </source>
</evidence>
<evidence type="ECO:0000256" key="2">
    <source>
        <dbReference type="ARBA" id="ARBA00022679"/>
    </source>
</evidence>
<dbReference type="SUPFAM" id="SSF53335">
    <property type="entry name" value="S-adenosyl-L-methionine-dependent methyltransferases"/>
    <property type="match status" value="1"/>
</dbReference>
<gene>
    <name evidence="6" type="ORF">BDA99DRAFT_431420</name>
</gene>